<name>A0A6J5LDZ9_9CAUD</name>
<dbReference type="EMBL" id="LR796294">
    <property type="protein sequence ID" value="CAB4134939.1"/>
    <property type="molecule type" value="Genomic_DNA"/>
</dbReference>
<keyword evidence="1" id="KW-0175">Coiled coil</keyword>
<reference evidence="2" key="1">
    <citation type="submission" date="2020-04" db="EMBL/GenBank/DDBJ databases">
        <authorList>
            <person name="Chiriac C."/>
            <person name="Salcher M."/>
            <person name="Ghai R."/>
            <person name="Kavagutti S V."/>
        </authorList>
    </citation>
    <scope>NUCLEOTIDE SEQUENCE</scope>
</reference>
<organism evidence="2">
    <name type="scientific">uncultured Caudovirales phage</name>
    <dbReference type="NCBI Taxonomy" id="2100421"/>
    <lineage>
        <taxon>Viruses</taxon>
        <taxon>Duplodnaviria</taxon>
        <taxon>Heunggongvirae</taxon>
        <taxon>Uroviricota</taxon>
        <taxon>Caudoviricetes</taxon>
        <taxon>Peduoviridae</taxon>
        <taxon>Maltschvirus</taxon>
        <taxon>Maltschvirus maltsch</taxon>
    </lineage>
</organism>
<accession>A0A6J5LDZ9</accession>
<evidence type="ECO:0000256" key="1">
    <source>
        <dbReference type="SAM" id="Coils"/>
    </source>
</evidence>
<dbReference type="EMBL" id="LR796249">
    <property type="protein sequence ID" value="CAB4131593.1"/>
    <property type="molecule type" value="Genomic_DNA"/>
</dbReference>
<evidence type="ECO:0000313" key="3">
    <source>
        <dbReference type="EMBL" id="CAB4134939.1"/>
    </source>
</evidence>
<feature type="coiled-coil region" evidence="1">
    <location>
        <begin position="60"/>
        <end position="96"/>
    </location>
</feature>
<evidence type="ECO:0000313" key="2">
    <source>
        <dbReference type="EMBL" id="CAB4131593.1"/>
    </source>
</evidence>
<gene>
    <name evidence="2" type="ORF">UFOVP127_170</name>
    <name evidence="3" type="ORF">UFOVP276_33</name>
</gene>
<protein>
    <submittedName>
        <fullName evidence="2">Uncharacterized protein</fullName>
    </submittedName>
</protein>
<proteinExistence type="predicted"/>
<sequence>MFLLRCFIEFDVFVALFVIVELAIPTLRSRPLLPITRRIGRFLMPGKSKGDLKDYSNKRLIAAKARLEAARTDLIAAETEQTALRMETKINDIRERGDEE</sequence>